<comment type="function">
    <text evidence="6">Methylates ribosomal protein L11.</text>
</comment>
<proteinExistence type="inferred from homology"/>
<dbReference type="RefSeq" id="WP_227180162.1">
    <property type="nucleotide sequence ID" value="NZ_JAJBZT010000003.1"/>
</dbReference>
<keyword evidence="7" id="KW-0689">Ribosomal protein</keyword>
<accession>A0ABS8D5Y1</accession>
<dbReference type="Proteomes" id="UP001165395">
    <property type="component" value="Unassembled WGS sequence"/>
</dbReference>
<dbReference type="EMBL" id="JAJBZT010000003">
    <property type="protein sequence ID" value="MCB6183418.1"/>
    <property type="molecule type" value="Genomic_DNA"/>
</dbReference>
<sequence>MGWISLSILSSSEEAEKLSDALFELGALSVSIEDAHAGTEQEQPLFNEPGEAVDSLWNHSRVLALLPEDSDAEAWVNALVEGLGWDHVPSYTAEKVEEQDWVRLTQSQFDPIRISDRLWITPTWHEAPGEGTVNLWLDPGLAFGTGSHPTTRLCLEWLDKHLVPGTEVLDYGCGSGILAIAAKKLGAGSVIGVDIDPQAMIASNDNAAQNQVEISFYLPDAAPERQFALVVANILTNPLRTLAPLLSGATEVGGKIVLSGILVEQVSLVQEAYAPWFDLVLEDQREGWACLSGTRLR</sequence>
<keyword evidence="7" id="KW-0687">Ribonucleoprotein</keyword>
<feature type="binding site" evidence="6">
    <location>
        <position position="172"/>
    </location>
    <ligand>
        <name>S-adenosyl-L-methionine</name>
        <dbReference type="ChEBI" id="CHEBI:59789"/>
    </ligand>
</feature>
<evidence type="ECO:0000313" key="8">
    <source>
        <dbReference type="Proteomes" id="UP001165395"/>
    </source>
</evidence>
<feature type="binding site" evidence="6">
    <location>
        <position position="233"/>
    </location>
    <ligand>
        <name>S-adenosyl-L-methionine</name>
        <dbReference type="ChEBI" id="CHEBI:59789"/>
    </ligand>
</feature>
<comment type="caution">
    <text evidence="7">The sequence shown here is derived from an EMBL/GenBank/DDBJ whole genome shotgun (WGS) entry which is preliminary data.</text>
</comment>
<dbReference type="NCBIfam" id="TIGR00406">
    <property type="entry name" value="prmA"/>
    <property type="match status" value="1"/>
</dbReference>
<keyword evidence="7" id="KW-0032">Aminotransferase</keyword>
<keyword evidence="4 6" id="KW-0808">Transferase</keyword>
<comment type="subcellular location">
    <subcellularLocation>
        <location evidence="6">Cytoplasm</location>
    </subcellularLocation>
</comment>
<evidence type="ECO:0000256" key="1">
    <source>
        <dbReference type="ARBA" id="ARBA00009741"/>
    </source>
</evidence>
<protein>
    <recommendedName>
        <fullName evidence="6">Ribosomal protein L11 methyltransferase</fullName>
        <shortName evidence="6">L11 Mtase</shortName>
        <ecNumber evidence="6">2.1.1.-</ecNumber>
    </recommendedName>
</protein>
<evidence type="ECO:0000256" key="6">
    <source>
        <dbReference type="HAMAP-Rule" id="MF_00735"/>
    </source>
</evidence>
<keyword evidence="2 6" id="KW-0963">Cytoplasm</keyword>
<dbReference type="GO" id="GO:0032259">
    <property type="term" value="P:methylation"/>
    <property type="evidence" value="ECO:0007669"/>
    <property type="project" value="UniProtKB-KW"/>
</dbReference>
<dbReference type="InterPro" id="IPR050078">
    <property type="entry name" value="Ribosomal_L11_MeTrfase_PrmA"/>
</dbReference>
<feature type="binding site" evidence="6">
    <location>
        <position position="151"/>
    </location>
    <ligand>
        <name>S-adenosyl-L-methionine</name>
        <dbReference type="ChEBI" id="CHEBI:59789"/>
    </ligand>
</feature>
<organism evidence="7 8">
    <name type="scientific">Leeia speluncae</name>
    <dbReference type="NCBI Taxonomy" id="2884804"/>
    <lineage>
        <taxon>Bacteria</taxon>
        <taxon>Pseudomonadati</taxon>
        <taxon>Pseudomonadota</taxon>
        <taxon>Betaproteobacteria</taxon>
        <taxon>Neisseriales</taxon>
        <taxon>Leeiaceae</taxon>
        <taxon>Leeia</taxon>
    </lineage>
</organism>
<dbReference type="Gene3D" id="3.40.50.150">
    <property type="entry name" value="Vaccinia Virus protein VP39"/>
    <property type="match status" value="1"/>
</dbReference>
<evidence type="ECO:0000256" key="5">
    <source>
        <dbReference type="ARBA" id="ARBA00022691"/>
    </source>
</evidence>
<evidence type="ECO:0000256" key="3">
    <source>
        <dbReference type="ARBA" id="ARBA00022603"/>
    </source>
</evidence>
<name>A0ABS8D5Y1_9NEIS</name>
<dbReference type="GO" id="GO:0008483">
    <property type="term" value="F:transaminase activity"/>
    <property type="evidence" value="ECO:0007669"/>
    <property type="project" value="UniProtKB-KW"/>
</dbReference>
<dbReference type="HAMAP" id="MF_00735">
    <property type="entry name" value="Methyltr_PrmA"/>
    <property type="match status" value="1"/>
</dbReference>
<gene>
    <name evidence="6 7" type="primary">prmA</name>
    <name evidence="7" type="ORF">LIN78_07650</name>
</gene>
<comment type="similarity">
    <text evidence="1 6">Belongs to the methyltransferase superfamily. PrmA family.</text>
</comment>
<comment type="catalytic activity">
    <reaction evidence="6">
        <text>L-lysyl-[protein] + 3 S-adenosyl-L-methionine = N(6),N(6),N(6)-trimethyl-L-lysyl-[protein] + 3 S-adenosyl-L-homocysteine + 3 H(+)</text>
        <dbReference type="Rhea" id="RHEA:54192"/>
        <dbReference type="Rhea" id="RHEA-COMP:9752"/>
        <dbReference type="Rhea" id="RHEA-COMP:13826"/>
        <dbReference type="ChEBI" id="CHEBI:15378"/>
        <dbReference type="ChEBI" id="CHEBI:29969"/>
        <dbReference type="ChEBI" id="CHEBI:57856"/>
        <dbReference type="ChEBI" id="CHEBI:59789"/>
        <dbReference type="ChEBI" id="CHEBI:61961"/>
    </reaction>
</comment>
<dbReference type="SUPFAM" id="SSF53335">
    <property type="entry name" value="S-adenosyl-L-methionine-dependent methyltransferases"/>
    <property type="match status" value="1"/>
</dbReference>
<dbReference type="InterPro" id="IPR004498">
    <property type="entry name" value="Ribosomal_PrmA_MeTrfase"/>
</dbReference>
<dbReference type="PANTHER" id="PTHR43648:SF1">
    <property type="entry name" value="ELECTRON TRANSFER FLAVOPROTEIN BETA SUBUNIT LYSINE METHYLTRANSFERASE"/>
    <property type="match status" value="1"/>
</dbReference>
<reference evidence="7" key="1">
    <citation type="submission" date="2021-10" db="EMBL/GenBank/DDBJ databases">
        <title>The complete genome sequence of Leeia sp. TBRC 13508.</title>
        <authorList>
            <person name="Charoenyingcharoen P."/>
            <person name="Yukphan P."/>
        </authorList>
    </citation>
    <scope>NUCLEOTIDE SEQUENCE</scope>
    <source>
        <strain evidence="7">TBRC 13508</strain>
    </source>
</reference>
<dbReference type="PANTHER" id="PTHR43648">
    <property type="entry name" value="ELECTRON TRANSFER FLAVOPROTEIN BETA SUBUNIT LYSINE METHYLTRANSFERASE"/>
    <property type="match status" value="1"/>
</dbReference>
<dbReference type="GO" id="GO:0005840">
    <property type="term" value="C:ribosome"/>
    <property type="evidence" value="ECO:0007669"/>
    <property type="project" value="UniProtKB-KW"/>
</dbReference>
<dbReference type="PIRSF" id="PIRSF000401">
    <property type="entry name" value="RPL11_MTase"/>
    <property type="match status" value="1"/>
</dbReference>
<dbReference type="InterPro" id="IPR029063">
    <property type="entry name" value="SAM-dependent_MTases_sf"/>
</dbReference>
<evidence type="ECO:0000313" key="7">
    <source>
        <dbReference type="EMBL" id="MCB6183418.1"/>
    </source>
</evidence>
<feature type="binding site" evidence="6">
    <location>
        <position position="194"/>
    </location>
    <ligand>
        <name>S-adenosyl-L-methionine</name>
        <dbReference type="ChEBI" id="CHEBI:59789"/>
    </ligand>
</feature>
<evidence type="ECO:0000256" key="2">
    <source>
        <dbReference type="ARBA" id="ARBA00022490"/>
    </source>
</evidence>
<dbReference type="CDD" id="cd02440">
    <property type="entry name" value="AdoMet_MTases"/>
    <property type="match status" value="1"/>
</dbReference>
<dbReference type="EC" id="2.1.1.-" evidence="6"/>
<keyword evidence="8" id="KW-1185">Reference proteome</keyword>
<evidence type="ECO:0000256" key="4">
    <source>
        <dbReference type="ARBA" id="ARBA00022679"/>
    </source>
</evidence>
<keyword evidence="5 6" id="KW-0949">S-adenosyl-L-methionine</keyword>
<dbReference type="Pfam" id="PF06325">
    <property type="entry name" value="PrmA"/>
    <property type="match status" value="1"/>
</dbReference>
<keyword evidence="3 6" id="KW-0489">Methyltransferase</keyword>
<dbReference type="GO" id="GO:0008168">
    <property type="term" value="F:methyltransferase activity"/>
    <property type="evidence" value="ECO:0007669"/>
    <property type="project" value="UniProtKB-KW"/>
</dbReference>